<keyword evidence="11" id="KW-1185">Reference proteome</keyword>
<dbReference type="PANTHER" id="PTHR45436">
    <property type="entry name" value="SENSOR HISTIDINE KINASE YKOH"/>
    <property type="match status" value="1"/>
</dbReference>
<dbReference type="Pfam" id="PF00512">
    <property type="entry name" value="HisKA"/>
    <property type="match status" value="1"/>
</dbReference>
<dbReference type="Proteomes" id="UP000238375">
    <property type="component" value="Unassembled WGS sequence"/>
</dbReference>
<keyword evidence="6 10" id="KW-0418">Kinase</keyword>
<evidence type="ECO:0000313" key="11">
    <source>
        <dbReference type="Proteomes" id="UP000238375"/>
    </source>
</evidence>
<protein>
    <recommendedName>
        <fullName evidence="2">histidine kinase</fullName>
        <ecNumber evidence="2">2.7.13.3</ecNumber>
    </recommendedName>
</protein>
<feature type="transmembrane region" description="Helical" evidence="8">
    <location>
        <begin position="12"/>
        <end position="32"/>
    </location>
</feature>
<dbReference type="SUPFAM" id="SSF47384">
    <property type="entry name" value="Homodimeric domain of signal transducing histidine kinase"/>
    <property type="match status" value="1"/>
</dbReference>
<keyword evidence="4" id="KW-0808">Transferase</keyword>
<dbReference type="InterPro" id="IPR005467">
    <property type="entry name" value="His_kinase_dom"/>
</dbReference>
<organism evidence="10 11">
    <name type="scientific">Spirosoma oryzae</name>
    <dbReference type="NCBI Taxonomy" id="1469603"/>
    <lineage>
        <taxon>Bacteria</taxon>
        <taxon>Pseudomonadati</taxon>
        <taxon>Bacteroidota</taxon>
        <taxon>Cytophagia</taxon>
        <taxon>Cytophagales</taxon>
        <taxon>Cytophagaceae</taxon>
        <taxon>Spirosoma</taxon>
    </lineage>
</organism>
<reference evidence="10 11" key="1">
    <citation type="submission" date="2018-03" db="EMBL/GenBank/DDBJ databases">
        <title>Genomic Encyclopedia of Archaeal and Bacterial Type Strains, Phase II (KMG-II): from individual species to whole genera.</title>
        <authorList>
            <person name="Goeker M."/>
        </authorList>
    </citation>
    <scope>NUCLEOTIDE SEQUENCE [LARGE SCALE GENOMIC DNA]</scope>
    <source>
        <strain evidence="10 11">DSM 28354</strain>
    </source>
</reference>
<dbReference type="SMART" id="SM00388">
    <property type="entry name" value="HisKA"/>
    <property type="match status" value="1"/>
</dbReference>
<dbReference type="SMART" id="SM00387">
    <property type="entry name" value="HATPase_c"/>
    <property type="match status" value="1"/>
</dbReference>
<keyword evidence="8" id="KW-0472">Membrane</keyword>
<feature type="domain" description="Histidine kinase" evidence="9">
    <location>
        <begin position="215"/>
        <end position="422"/>
    </location>
</feature>
<dbReference type="EMBL" id="PVTE01000003">
    <property type="protein sequence ID" value="PRY44260.1"/>
    <property type="molecule type" value="Genomic_DNA"/>
</dbReference>
<evidence type="ECO:0000256" key="8">
    <source>
        <dbReference type="SAM" id="Phobius"/>
    </source>
</evidence>
<evidence type="ECO:0000256" key="2">
    <source>
        <dbReference type="ARBA" id="ARBA00012438"/>
    </source>
</evidence>
<dbReference type="Gene3D" id="3.30.565.10">
    <property type="entry name" value="Histidine kinase-like ATPase, C-terminal domain"/>
    <property type="match status" value="1"/>
</dbReference>
<dbReference type="OrthoDB" id="1522504at2"/>
<dbReference type="AlphaFoldDB" id="A0A2T0TF23"/>
<keyword evidence="3" id="KW-0597">Phosphoprotein</keyword>
<feature type="transmembrane region" description="Helical" evidence="8">
    <location>
        <begin position="130"/>
        <end position="153"/>
    </location>
</feature>
<dbReference type="InterPro" id="IPR050428">
    <property type="entry name" value="TCS_sensor_his_kinase"/>
</dbReference>
<evidence type="ECO:0000313" key="10">
    <source>
        <dbReference type="EMBL" id="PRY44260.1"/>
    </source>
</evidence>
<dbReference type="InterPro" id="IPR036097">
    <property type="entry name" value="HisK_dim/P_sf"/>
</dbReference>
<dbReference type="InterPro" id="IPR003661">
    <property type="entry name" value="HisK_dim/P_dom"/>
</dbReference>
<dbReference type="InterPro" id="IPR036890">
    <property type="entry name" value="HATPase_C_sf"/>
</dbReference>
<dbReference type="Gene3D" id="1.10.287.130">
    <property type="match status" value="1"/>
</dbReference>
<evidence type="ECO:0000256" key="6">
    <source>
        <dbReference type="ARBA" id="ARBA00022777"/>
    </source>
</evidence>
<evidence type="ECO:0000256" key="4">
    <source>
        <dbReference type="ARBA" id="ARBA00022679"/>
    </source>
</evidence>
<dbReference type="EC" id="2.7.13.3" evidence="2"/>
<dbReference type="PROSITE" id="PS50109">
    <property type="entry name" value="HIS_KIN"/>
    <property type="match status" value="1"/>
</dbReference>
<comment type="caution">
    <text evidence="10">The sequence shown here is derived from an EMBL/GenBank/DDBJ whole genome shotgun (WGS) entry which is preliminary data.</text>
</comment>
<evidence type="ECO:0000256" key="5">
    <source>
        <dbReference type="ARBA" id="ARBA00022692"/>
    </source>
</evidence>
<proteinExistence type="predicted"/>
<evidence type="ECO:0000256" key="3">
    <source>
        <dbReference type="ARBA" id="ARBA00022553"/>
    </source>
</evidence>
<dbReference type="RefSeq" id="WP_106136669.1">
    <property type="nucleotide sequence ID" value="NZ_PVTE01000003.1"/>
</dbReference>
<dbReference type="GO" id="GO:0000155">
    <property type="term" value="F:phosphorelay sensor kinase activity"/>
    <property type="evidence" value="ECO:0007669"/>
    <property type="project" value="InterPro"/>
</dbReference>
<keyword evidence="7 8" id="KW-1133">Transmembrane helix</keyword>
<dbReference type="InterPro" id="IPR003594">
    <property type="entry name" value="HATPase_dom"/>
</dbReference>
<comment type="catalytic activity">
    <reaction evidence="1">
        <text>ATP + protein L-histidine = ADP + protein N-phospho-L-histidine.</text>
        <dbReference type="EC" id="2.7.13.3"/>
    </reaction>
</comment>
<dbReference type="CDD" id="cd00082">
    <property type="entry name" value="HisKA"/>
    <property type="match status" value="1"/>
</dbReference>
<dbReference type="Pfam" id="PF02518">
    <property type="entry name" value="HATPase_c"/>
    <property type="match status" value="1"/>
</dbReference>
<evidence type="ECO:0000256" key="7">
    <source>
        <dbReference type="ARBA" id="ARBA00022989"/>
    </source>
</evidence>
<keyword evidence="5 8" id="KW-0812">Transmembrane</keyword>
<name>A0A2T0TF23_9BACT</name>
<evidence type="ECO:0000259" key="9">
    <source>
        <dbReference type="PROSITE" id="PS50109"/>
    </source>
</evidence>
<dbReference type="PANTHER" id="PTHR45436:SF5">
    <property type="entry name" value="SENSOR HISTIDINE KINASE TRCS"/>
    <property type="match status" value="1"/>
</dbReference>
<sequence length="422" mass="47808">MSLFGQTARYLLLAALLTAIVGSAGFYALIHWKIRHEVDELLTNQVRQVEWRLGQRGLRSIDTIDDNLLVTRVRQSLVPVFTDTLVPNALKPGKLVAMRQLLTTVSAGGQRYRVRVWQPYYEFTELTIDLSVWVILFFLVLMALAVGIGLGLAGRLWQPFYGIIAELDRFRLDQPGQPAFPPARVREFALLSRSLTDLTGKLKQQFLLQKQFTENASHELQTPLAIASAELDFIRQSPQLTESDYTHLQRATDALNRLSQLNRSLLLLTQVENDQFSATEVLNLRDLVGQYLGDFEPFFTHKNLTCRVEVQPAVYLRMNRQLAGVLLTNLLKNVARHAPANGRVTILLTQSVLTIRNTGEPLPFAESQLFGRFIKNPTRPDSIGLGLALVRQICDRYQLPLAYQYDRETGEHVFQIQLASPT</sequence>
<evidence type="ECO:0000256" key="1">
    <source>
        <dbReference type="ARBA" id="ARBA00000085"/>
    </source>
</evidence>
<accession>A0A2T0TF23</accession>
<gene>
    <name evidence="10" type="ORF">CLV58_103229</name>
</gene>
<dbReference type="GO" id="GO:0005886">
    <property type="term" value="C:plasma membrane"/>
    <property type="evidence" value="ECO:0007669"/>
    <property type="project" value="TreeGrafter"/>
</dbReference>
<dbReference type="SUPFAM" id="SSF55874">
    <property type="entry name" value="ATPase domain of HSP90 chaperone/DNA topoisomerase II/histidine kinase"/>
    <property type="match status" value="1"/>
</dbReference>